<name>A0ACB9EQ56_9ASTR</name>
<evidence type="ECO:0000313" key="2">
    <source>
        <dbReference type="Proteomes" id="UP001056120"/>
    </source>
</evidence>
<proteinExistence type="predicted"/>
<comment type="caution">
    <text evidence="1">The sequence shown here is derived from an EMBL/GenBank/DDBJ whole genome shotgun (WGS) entry which is preliminary data.</text>
</comment>
<organism evidence="1 2">
    <name type="scientific">Smallanthus sonchifolius</name>
    <dbReference type="NCBI Taxonomy" id="185202"/>
    <lineage>
        <taxon>Eukaryota</taxon>
        <taxon>Viridiplantae</taxon>
        <taxon>Streptophyta</taxon>
        <taxon>Embryophyta</taxon>
        <taxon>Tracheophyta</taxon>
        <taxon>Spermatophyta</taxon>
        <taxon>Magnoliopsida</taxon>
        <taxon>eudicotyledons</taxon>
        <taxon>Gunneridae</taxon>
        <taxon>Pentapetalae</taxon>
        <taxon>asterids</taxon>
        <taxon>campanulids</taxon>
        <taxon>Asterales</taxon>
        <taxon>Asteraceae</taxon>
        <taxon>Asteroideae</taxon>
        <taxon>Heliantheae alliance</taxon>
        <taxon>Millerieae</taxon>
        <taxon>Smallanthus</taxon>
    </lineage>
</organism>
<dbReference type="Proteomes" id="UP001056120">
    <property type="component" value="Linkage Group LG17"/>
</dbReference>
<sequence>MPEYLYFNAKSPKYVNQYTGPIIDNGTTLENIYRLNMGGGQISVEDDTGMYRSWDKDDYYITEEYIDAIGFTPVYYWDNNSIMYTIETPNYTAPEAVYQTQSSMGKEGFFLQSDLVVFRIFINNQTAEEKADLFYWTQGSGYPVFKDYIGVSTDSLLPSVRCVRFSLGEVKATTHEFDDNLVIGNSGFVLCARPVIIQSWPKQEVNLSEWGKFCHQKGILHNIIDPELRVMIAPECLRHFGVVAVSCLNDQGSDRPAMEKVVWDLEFALKLQEAAEKTVG</sequence>
<accession>A0ACB9EQ56</accession>
<dbReference type="EMBL" id="CM042034">
    <property type="protein sequence ID" value="KAI3760861.1"/>
    <property type="molecule type" value="Genomic_DNA"/>
</dbReference>
<reference evidence="1 2" key="2">
    <citation type="journal article" date="2022" name="Mol. Ecol. Resour.">
        <title>The genomes of chicory, endive, great burdock and yacon provide insights into Asteraceae paleo-polyploidization history and plant inulin production.</title>
        <authorList>
            <person name="Fan W."/>
            <person name="Wang S."/>
            <person name="Wang H."/>
            <person name="Wang A."/>
            <person name="Jiang F."/>
            <person name="Liu H."/>
            <person name="Zhao H."/>
            <person name="Xu D."/>
            <person name="Zhang Y."/>
        </authorList>
    </citation>
    <scope>NUCLEOTIDE SEQUENCE [LARGE SCALE GENOMIC DNA]</scope>
    <source>
        <strain evidence="2">cv. Yunnan</strain>
        <tissue evidence="1">Leaves</tissue>
    </source>
</reference>
<gene>
    <name evidence="1" type="ORF">L1987_51261</name>
</gene>
<evidence type="ECO:0000313" key="1">
    <source>
        <dbReference type="EMBL" id="KAI3760861.1"/>
    </source>
</evidence>
<protein>
    <submittedName>
        <fullName evidence="1">Uncharacterized protein</fullName>
    </submittedName>
</protein>
<reference evidence="2" key="1">
    <citation type="journal article" date="2022" name="Mol. Ecol. Resour.">
        <title>The genomes of chicory, endive, great burdock and yacon provide insights into Asteraceae palaeo-polyploidization history and plant inulin production.</title>
        <authorList>
            <person name="Fan W."/>
            <person name="Wang S."/>
            <person name="Wang H."/>
            <person name="Wang A."/>
            <person name="Jiang F."/>
            <person name="Liu H."/>
            <person name="Zhao H."/>
            <person name="Xu D."/>
            <person name="Zhang Y."/>
        </authorList>
    </citation>
    <scope>NUCLEOTIDE SEQUENCE [LARGE SCALE GENOMIC DNA]</scope>
    <source>
        <strain evidence="2">cv. Yunnan</strain>
    </source>
</reference>
<keyword evidence="2" id="KW-1185">Reference proteome</keyword>